<proteinExistence type="predicted"/>
<evidence type="ECO:0000256" key="4">
    <source>
        <dbReference type="ARBA" id="ARBA00023163"/>
    </source>
</evidence>
<feature type="domain" description="RNA polymerase sigma-70 region 4" evidence="8">
    <location>
        <begin position="226"/>
        <end position="277"/>
    </location>
</feature>
<dbReference type="Pfam" id="PF00140">
    <property type="entry name" value="Sigma70_r1_2"/>
    <property type="match status" value="1"/>
</dbReference>
<dbReference type="PANTHER" id="PTHR30603">
    <property type="entry name" value="RNA POLYMERASE SIGMA FACTOR RPO"/>
    <property type="match status" value="1"/>
</dbReference>
<dbReference type="EMBL" id="PYAW01000001">
    <property type="protein sequence ID" value="PSL48725.1"/>
    <property type="molecule type" value="Genomic_DNA"/>
</dbReference>
<dbReference type="PANTHER" id="PTHR30603:SF47">
    <property type="entry name" value="RNA POLYMERASE SIGMA FACTOR SIGD, CHLOROPLASTIC"/>
    <property type="match status" value="1"/>
</dbReference>
<gene>
    <name evidence="9" type="ORF">CLV51_10151</name>
</gene>
<comment type="caution">
    <text evidence="9">The sequence shown here is derived from an EMBL/GenBank/DDBJ whole genome shotgun (WGS) entry which is preliminary data.</text>
</comment>
<dbReference type="SUPFAM" id="SSF88946">
    <property type="entry name" value="Sigma2 domain of RNA polymerase sigma factors"/>
    <property type="match status" value="1"/>
</dbReference>
<dbReference type="InterPro" id="IPR013324">
    <property type="entry name" value="RNA_pol_sigma_r3/r4-like"/>
</dbReference>
<dbReference type="Gene3D" id="1.10.10.10">
    <property type="entry name" value="Winged helix-like DNA-binding domain superfamily/Winged helix DNA-binding domain"/>
    <property type="match status" value="2"/>
</dbReference>
<dbReference type="InterPro" id="IPR036388">
    <property type="entry name" value="WH-like_DNA-bd_sf"/>
</dbReference>
<organism evidence="9 10">
    <name type="scientific">Chitinophaga niastensis</name>
    <dbReference type="NCBI Taxonomy" id="536980"/>
    <lineage>
        <taxon>Bacteria</taxon>
        <taxon>Pseudomonadati</taxon>
        <taxon>Bacteroidota</taxon>
        <taxon>Chitinophagia</taxon>
        <taxon>Chitinophagales</taxon>
        <taxon>Chitinophagaceae</taxon>
        <taxon>Chitinophaga</taxon>
    </lineage>
</organism>
<dbReference type="InterPro" id="IPR009042">
    <property type="entry name" value="RNA_pol_sigma70_r1_2"/>
</dbReference>
<dbReference type="Pfam" id="PF04542">
    <property type="entry name" value="Sigma70_r2"/>
    <property type="match status" value="1"/>
</dbReference>
<dbReference type="InterPro" id="IPR000943">
    <property type="entry name" value="RNA_pol_sigma70"/>
</dbReference>
<dbReference type="InterPro" id="IPR050239">
    <property type="entry name" value="Sigma-70_RNA_pol_init_factors"/>
</dbReference>
<dbReference type="Proteomes" id="UP000240971">
    <property type="component" value="Unassembled WGS sequence"/>
</dbReference>
<keyword evidence="3" id="KW-0238">DNA-binding</keyword>
<evidence type="ECO:0000256" key="2">
    <source>
        <dbReference type="ARBA" id="ARBA00023082"/>
    </source>
</evidence>
<name>A0A2P8HR72_CHINA</name>
<evidence type="ECO:0000259" key="6">
    <source>
        <dbReference type="Pfam" id="PF04539"/>
    </source>
</evidence>
<evidence type="ECO:0000256" key="1">
    <source>
        <dbReference type="ARBA" id="ARBA00023015"/>
    </source>
</evidence>
<dbReference type="Pfam" id="PF04539">
    <property type="entry name" value="Sigma70_r3"/>
    <property type="match status" value="1"/>
</dbReference>
<dbReference type="InterPro" id="IPR007627">
    <property type="entry name" value="RNA_pol_sigma70_r2"/>
</dbReference>
<dbReference type="AlphaFoldDB" id="A0A2P8HR72"/>
<dbReference type="SUPFAM" id="SSF88659">
    <property type="entry name" value="Sigma3 and sigma4 domains of RNA polymerase sigma factors"/>
    <property type="match status" value="2"/>
</dbReference>
<dbReference type="InterPro" id="IPR014284">
    <property type="entry name" value="RNA_pol_sigma-70_dom"/>
</dbReference>
<evidence type="ECO:0000256" key="3">
    <source>
        <dbReference type="ARBA" id="ARBA00023125"/>
    </source>
</evidence>
<dbReference type="NCBIfam" id="TIGR02937">
    <property type="entry name" value="sigma70-ECF"/>
    <property type="match status" value="1"/>
</dbReference>
<keyword evidence="4" id="KW-0804">Transcription</keyword>
<evidence type="ECO:0000259" key="5">
    <source>
        <dbReference type="Pfam" id="PF00140"/>
    </source>
</evidence>
<dbReference type="GO" id="GO:0006352">
    <property type="term" value="P:DNA-templated transcription initiation"/>
    <property type="evidence" value="ECO:0007669"/>
    <property type="project" value="InterPro"/>
</dbReference>
<reference evidence="9 10" key="1">
    <citation type="submission" date="2018-03" db="EMBL/GenBank/DDBJ databases">
        <title>Genomic Encyclopedia of Archaeal and Bacterial Type Strains, Phase II (KMG-II): from individual species to whole genera.</title>
        <authorList>
            <person name="Goeker M."/>
        </authorList>
    </citation>
    <scope>NUCLEOTIDE SEQUENCE [LARGE SCALE GENOMIC DNA]</scope>
    <source>
        <strain evidence="9 10">DSM 24859</strain>
    </source>
</reference>
<keyword evidence="1" id="KW-0805">Transcription regulation</keyword>
<dbReference type="PIRSF" id="PIRSF000770">
    <property type="entry name" value="RNA_pol_sigma-SigE/K"/>
    <property type="match status" value="1"/>
</dbReference>
<dbReference type="InterPro" id="IPR013325">
    <property type="entry name" value="RNA_pol_sigma_r2"/>
</dbReference>
<evidence type="ECO:0000313" key="10">
    <source>
        <dbReference type="Proteomes" id="UP000240971"/>
    </source>
</evidence>
<dbReference type="PRINTS" id="PR00046">
    <property type="entry name" value="SIGMA70FCT"/>
</dbReference>
<dbReference type="GO" id="GO:0016987">
    <property type="term" value="F:sigma factor activity"/>
    <property type="evidence" value="ECO:0007669"/>
    <property type="project" value="UniProtKB-KW"/>
</dbReference>
<evidence type="ECO:0000259" key="7">
    <source>
        <dbReference type="Pfam" id="PF04542"/>
    </source>
</evidence>
<sequence length="290" mass="32985">MSMRQLKITKSITNRESQSLEKYLQEIGKVDLITPEEEVNLAIRIKQGDQRALEKLTKANLRFVVSVAKQYQNQGLSLSDLINEGNLGLIKAAQRFDETRGFKFISYAVWWIRQSILQALAEQSRIVRLPLNKVGLSNKISKAYSQLEQEYEREPSPDELATILEINTEEVEATLGVAARHVSMDAPFIDGEDNSLLDVLANPNAVSADEELDHHDSLRTEIERSLSTLTDRQKDVIMLYFGIAVEHPMSLEDIGEKFGLTRERVRQIKDKAITKLRTTSRSKLLRNYLG</sequence>
<protein>
    <submittedName>
        <fullName evidence="9">RNA polymerase primary sigma factor</fullName>
    </submittedName>
</protein>
<dbReference type="GO" id="GO:0003677">
    <property type="term" value="F:DNA binding"/>
    <property type="evidence" value="ECO:0007669"/>
    <property type="project" value="UniProtKB-KW"/>
</dbReference>
<keyword evidence="2" id="KW-0731">Sigma factor</keyword>
<accession>A0A2P8HR72</accession>
<dbReference type="Pfam" id="PF04545">
    <property type="entry name" value="Sigma70_r4"/>
    <property type="match status" value="1"/>
</dbReference>
<feature type="domain" description="RNA polymerase sigma-70 region 1.2" evidence="5">
    <location>
        <begin position="19"/>
        <end position="50"/>
    </location>
</feature>
<keyword evidence="10" id="KW-1185">Reference proteome</keyword>
<dbReference type="CDD" id="cd06171">
    <property type="entry name" value="Sigma70_r4"/>
    <property type="match status" value="1"/>
</dbReference>
<evidence type="ECO:0000259" key="8">
    <source>
        <dbReference type="Pfam" id="PF04545"/>
    </source>
</evidence>
<dbReference type="InterPro" id="IPR007624">
    <property type="entry name" value="RNA_pol_sigma70_r3"/>
</dbReference>
<feature type="domain" description="RNA polymerase sigma-70 region 3" evidence="6">
    <location>
        <begin position="137"/>
        <end position="210"/>
    </location>
</feature>
<evidence type="ECO:0000313" key="9">
    <source>
        <dbReference type="EMBL" id="PSL48725.1"/>
    </source>
</evidence>
<dbReference type="Gene3D" id="1.10.601.10">
    <property type="entry name" value="RNA Polymerase Primary Sigma Factor"/>
    <property type="match status" value="1"/>
</dbReference>
<feature type="domain" description="RNA polymerase sigma-70 region 2" evidence="7">
    <location>
        <begin position="58"/>
        <end position="125"/>
    </location>
</feature>
<dbReference type="InterPro" id="IPR007630">
    <property type="entry name" value="RNA_pol_sigma70_r4"/>
</dbReference>